<protein>
    <submittedName>
        <fullName evidence="2">Putative f-box domain protein</fullName>
    </submittedName>
</protein>
<name>A0A8H6YY28_9AGAR</name>
<accession>A0A8H6YY28</accession>
<keyword evidence="3" id="KW-1185">Reference proteome</keyword>
<organism evidence="2 3">
    <name type="scientific">Mycena sanguinolenta</name>
    <dbReference type="NCBI Taxonomy" id="230812"/>
    <lineage>
        <taxon>Eukaryota</taxon>
        <taxon>Fungi</taxon>
        <taxon>Dikarya</taxon>
        <taxon>Basidiomycota</taxon>
        <taxon>Agaricomycotina</taxon>
        <taxon>Agaricomycetes</taxon>
        <taxon>Agaricomycetidae</taxon>
        <taxon>Agaricales</taxon>
        <taxon>Marasmiineae</taxon>
        <taxon>Mycenaceae</taxon>
        <taxon>Mycena</taxon>
    </lineage>
</organism>
<evidence type="ECO:0000259" key="1">
    <source>
        <dbReference type="Pfam" id="PF12937"/>
    </source>
</evidence>
<dbReference type="InterPro" id="IPR001810">
    <property type="entry name" value="F-box_dom"/>
</dbReference>
<evidence type="ECO:0000313" key="3">
    <source>
        <dbReference type="Proteomes" id="UP000623467"/>
    </source>
</evidence>
<feature type="domain" description="F-box" evidence="1">
    <location>
        <begin position="14"/>
        <end position="55"/>
    </location>
</feature>
<dbReference type="SUPFAM" id="SSF81383">
    <property type="entry name" value="F-box domain"/>
    <property type="match status" value="1"/>
</dbReference>
<comment type="caution">
    <text evidence="2">The sequence shown here is derived from an EMBL/GenBank/DDBJ whole genome shotgun (WGS) entry which is preliminary data.</text>
</comment>
<dbReference type="OrthoDB" id="2949637at2759"/>
<evidence type="ECO:0000313" key="2">
    <source>
        <dbReference type="EMBL" id="KAF7366381.1"/>
    </source>
</evidence>
<dbReference type="AlphaFoldDB" id="A0A8H6YY28"/>
<dbReference type="Gene3D" id="1.20.1280.50">
    <property type="match status" value="1"/>
</dbReference>
<reference evidence="2" key="1">
    <citation type="submission" date="2020-05" db="EMBL/GenBank/DDBJ databases">
        <title>Mycena genomes resolve the evolution of fungal bioluminescence.</title>
        <authorList>
            <person name="Tsai I.J."/>
        </authorList>
    </citation>
    <scope>NUCLEOTIDE SEQUENCE</scope>
    <source>
        <strain evidence="2">160909Yilan</strain>
    </source>
</reference>
<dbReference type="Pfam" id="PF12937">
    <property type="entry name" value="F-box-like"/>
    <property type="match status" value="1"/>
</dbReference>
<sequence>MSPTRARDATTSTPELLELILAHLPMRDLLVTAPLVCKTWQALALTPALQRVLFFEPVPLSSSAPMQNPLLAELFPPFFTAVAQDTHWARLPGSARSIKSMPWSKSPAAFKRAEASWRRMLVAQPPPLTMIVAEKCYGQSGAAERRTALTDISPLRMGSLYDIALPFADADTDSFFCVLWRDGDVETDSEGDITLAVTYTESTRQRRGLRLDERFYSDAFRDHANLEIAWGEMDHTSLWLNAN</sequence>
<dbReference type="Proteomes" id="UP000623467">
    <property type="component" value="Unassembled WGS sequence"/>
</dbReference>
<dbReference type="EMBL" id="JACAZH010000006">
    <property type="protein sequence ID" value="KAF7366381.1"/>
    <property type="molecule type" value="Genomic_DNA"/>
</dbReference>
<dbReference type="InterPro" id="IPR036047">
    <property type="entry name" value="F-box-like_dom_sf"/>
</dbReference>
<gene>
    <name evidence="2" type="ORF">MSAN_00894600</name>
</gene>
<proteinExistence type="predicted"/>